<reference evidence="3 4" key="1">
    <citation type="journal article" date="2013" name="Genome Announc.">
        <title>Genome Sequence of Staphylococcus massiliensis Strain S46, Isolated from the Surface of Healthy Human Skin.</title>
        <authorList>
            <person name="Srivastav R."/>
            <person name="Singh A."/>
            <person name="Jangir P.K."/>
            <person name="Kumari C."/>
            <person name="Muduli S."/>
            <person name="Sharma R."/>
        </authorList>
    </citation>
    <scope>NUCLEOTIDE SEQUENCE [LARGE SCALE GENOMIC DNA]</scope>
    <source>
        <strain evidence="3 4">S46</strain>
    </source>
</reference>
<feature type="compositionally biased region" description="Basic and acidic residues" evidence="1">
    <location>
        <begin position="14"/>
        <end position="47"/>
    </location>
</feature>
<dbReference type="AlphaFoldDB" id="K9AM91"/>
<dbReference type="RefSeq" id="WP_009383039.1">
    <property type="nucleotide sequence ID" value="NZ_AMSQ01000006.1"/>
</dbReference>
<feature type="region of interest" description="Disordered" evidence="1">
    <location>
        <begin position="1"/>
        <end position="48"/>
    </location>
</feature>
<name>K9AM91_9STAP</name>
<evidence type="ECO:0000256" key="2">
    <source>
        <dbReference type="SAM" id="Phobius"/>
    </source>
</evidence>
<dbReference type="EMBL" id="AMSQ01000006">
    <property type="protein sequence ID" value="EKU48488.1"/>
    <property type="molecule type" value="Genomic_DNA"/>
</dbReference>
<gene>
    <name evidence="3" type="ORF">C273_04735</name>
</gene>
<feature type="transmembrane region" description="Helical" evidence="2">
    <location>
        <begin position="70"/>
        <end position="91"/>
    </location>
</feature>
<keyword evidence="4" id="KW-1185">Reference proteome</keyword>
<accession>K9AM91</accession>
<comment type="caution">
    <text evidence="3">The sequence shown here is derived from an EMBL/GenBank/DDBJ whole genome shotgun (WGS) entry which is preliminary data.</text>
</comment>
<dbReference type="eggNOG" id="ENOG50305DW">
    <property type="taxonomic scope" value="Bacteria"/>
</dbReference>
<keyword evidence="2" id="KW-1133">Transmembrane helix</keyword>
<evidence type="ECO:0000313" key="3">
    <source>
        <dbReference type="EMBL" id="EKU48488.1"/>
    </source>
</evidence>
<keyword evidence="2" id="KW-0472">Membrane</keyword>
<dbReference type="Proteomes" id="UP000009885">
    <property type="component" value="Unassembled WGS sequence"/>
</dbReference>
<sequence length="92" mass="10732">MSRRDDEPEVIDPDDPRYRRPEDSNRRDEYRDDYHREDPYGYDDRQRNGSGMYYSSFGCMPFGCGGGGCLISIILSILLTLLLNAFNIFAFF</sequence>
<dbReference type="PATRIC" id="fig|1229783.3.peg.955"/>
<organism evidence="3 4">
    <name type="scientific">Staphylococcus massiliensis S46</name>
    <dbReference type="NCBI Taxonomy" id="1229783"/>
    <lineage>
        <taxon>Bacteria</taxon>
        <taxon>Bacillati</taxon>
        <taxon>Bacillota</taxon>
        <taxon>Bacilli</taxon>
        <taxon>Bacillales</taxon>
        <taxon>Staphylococcaceae</taxon>
        <taxon>Staphylococcus</taxon>
    </lineage>
</organism>
<keyword evidence="2" id="KW-0812">Transmembrane</keyword>
<evidence type="ECO:0000256" key="1">
    <source>
        <dbReference type="SAM" id="MobiDB-lite"/>
    </source>
</evidence>
<proteinExistence type="predicted"/>
<protein>
    <submittedName>
        <fullName evidence="3">Uncharacterized protein</fullName>
    </submittedName>
</protein>
<evidence type="ECO:0000313" key="4">
    <source>
        <dbReference type="Proteomes" id="UP000009885"/>
    </source>
</evidence>